<dbReference type="OMA" id="FPINGTY"/>
<feature type="compositionally biased region" description="Polar residues" evidence="1">
    <location>
        <begin position="255"/>
        <end position="264"/>
    </location>
</feature>
<name>M3D1Q6_SPHMS</name>
<feature type="compositionally biased region" description="Pro residues" evidence="1">
    <location>
        <begin position="27"/>
        <end position="40"/>
    </location>
</feature>
<protein>
    <submittedName>
        <fullName evidence="2">Uncharacterized protein</fullName>
    </submittedName>
</protein>
<accession>M3D1Q6</accession>
<gene>
    <name evidence="2" type="ORF">SEPMUDRAFT_150090</name>
</gene>
<keyword evidence="3" id="KW-1185">Reference proteome</keyword>
<feature type="region of interest" description="Disordered" evidence="1">
    <location>
        <begin position="24"/>
        <end position="67"/>
    </location>
</feature>
<dbReference type="OrthoDB" id="8943025at2759"/>
<evidence type="ECO:0000256" key="1">
    <source>
        <dbReference type="SAM" id="MobiDB-lite"/>
    </source>
</evidence>
<organism evidence="2 3">
    <name type="scientific">Sphaerulina musiva (strain SO2202)</name>
    <name type="common">Poplar stem canker fungus</name>
    <name type="synonym">Septoria musiva</name>
    <dbReference type="NCBI Taxonomy" id="692275"/>
    <lineage>
        <taxon>Eukaryota</taxon>
        <taxon>Fungi</taxon>
        <taxon>Dikarya</taxon>
        <taxon>Ascomycota</taxon>
        <taxon>Pezizomycotina</taxon>
        <taxon>Dothideomycetes</taxon>
        <taxon>Dothideomycetidae</taxon>
        <taxon>Mycosphaerellales</taxon>
        <taxon>Mycosphaerellaceae</taxon>
        <taxon>Sphaerulina</taxon>
    </lineage>
</organism>
<proteinExistence type="predicted"/>
<dbReference type="Proteomes" id="UP000016931">
    <property type="component" value="Unassembled WGS sequence"/>
</dbReference>
<reference evidence="2 3" key="1">
    <citation type="journal article" date="2012" name="PLoS Pathog.">
        <title>Diverse lifestyles and strategies of plant pathogenesis encoded in the genomes of eighteen Dothideomycetes fungi.</title>
        <authorList>
            <person name="Ohm R.A."/>
            <person name="Feau N."/>
            <person name="Henrissat B."/>
            <person name="Schoch C.L."/>
            <person name="Horwitz B.A."/>
            <person name="Barry K.W."/>
            <person name="Condon B.J."/>
            <person name="Copeland A.C."/>
            <person name="Dhillon B."/>
            <person name="Glaser F."/>
            <person name="Hesse C.N."/>
            <person name="Kosti I."/>
            <person name="LaButti K."/>
            <person name="Lindquist E.A."/>
            <person name="Lucas S."/>
            <person name="Salamov A.A."/>
            <person name="Bradshaw R.E."/>
            <person name="Ciuffetti L."/>
            <person name="Hamelin R.C."/>
            <person name="Kema G.H.J."/>
            <person name="Lawrence C."/>
            <person name="Scott J.A."/>
            <person name="Spatafora J.W."/>
            <person name="Turgeon B.G."/>
            <person name="de Wit P.J.G.M."/>
            <person name="Zhong S."/>
            <person name="Goodwin S.B."/>
            <person name="Grigoriev I.V."/>
        </authorList>
    </citation>
    <scope>NUCLEOTIDE SEQUENCE [LARGE SCALE GENOMIC DNA]</scope>
    <source>
        <strain evidence="2 3">SO2202</strain>
    </source>
</reference>
<dbReference type="HOGENOM" id="CLU_987545_0_0_1"/>
<feature type="region of interest" description="Disordered" evidence="1">
    <location>
        <begin position="255"/>
        <end position="282"/>
    </location>
</feature>
<dbReference type="GeneID" id="27903093"/>
<dbReference type="EMBL" id="KB456266">
    <property type="protein sequence ID" value="EMF11062.1"/>
    <property type="molecule type" value="Genomic_DNA"/>
</dbReference>
<sequence length="282" mass="26512">MIISALAAIAAAAPFSAPTAFPALSGQPPPIPTGGPPFPPLSNNGSFAQPTGLGRPPRPFASGSLPPFPNGTAILPIGTASMPMGTASMPVGTAPLPIGTAPSLNSTAPLPDGIVSTVAAIPPRPTDDTGFMKRQFAGLSGIASPSGSSDLGGLGSLGSGSGLSGLGSGTGASLPSFSIPAGLTGFGTTGASFPSFSAPAGLSGFGTTGSSGSSLGSSGLSGLSGSSISINPLDLSSSGLGARGSDAEPLASLATPSNALSASPPSVIEPVNAPLDGPAAAI</sequence>
<dbReference type="RefSeq" id="XP_016759183.1">
    <property type="nucleotide sequence ID" value="XM_016905956.1"/>
</dbReference>
<evidence type="ECO:0000313" key="3">
    <source>
        <dbReference type="Proteomes" id="UP000016931"/>
    </source>
</evidence>
<evidence type="ECO:0000313" key="2">
    <source>
        <dbReference type="EMBL" id="EMF11062.1"/>
    </source>
</evidence>
<dbReference type="AlphaFoldDB" id="M3D1Q6"/>